<keyword evidence="19" id="KW-0238">DNA-binding</keyword>
<evidence type="ECO:0000256" key="26">
    <source>
        <dbReference type="SAM" id="MobiDB-lite"/>
    </source>
</evidence>
<comment type="similarity">
    <text evidence="4">Belongs to the DNA2/NAM7 helicase family.</text>
</comment>
<keyword evidence="7" id="KW-0004">4Fe-4S</keyword>
<accession>A0AAE1A508</accession>
<feature type="domain" description="DNA2 rift barrel" evidence="30">
    <location>
        <begin position="1331"/>
        <end position="1439"/>
    </location>
</feature>
<name>A0AAE1A508_9GAST</name>
<dbReference type="GO" id="GO:0017108">
    <property type="term" value="F:5'-flap endonuclease activity"/>
    <property type="evidence" value="ECO:0007669"/>
    <property type="project" value="TreeGrafter"/>
</dbReference>
<keyword evidence="10" id="KW-0479">Metal-binding</keyword>
<dbReference type="Gene3D" id="3.90.320.10">
    <property type="match status" value="1"/>
</dbReference>
<dbReference type="Proteomes" id="UP001283361">
    <property type="component" value="Unassembled WGS sequence"/>
</dbReference>
<dbReference type="FunFam" id="3.40.50.300:FF:000789">
    <property type="entry name" value="DNA replication ATP-dependent helicase/nuclease DNA2"/>
    <property type="match status" value="1"/>
</dbReference>
<evidence type="ECO:0000256" key="21">
    <source>
        <dbReference type="ARBA" id="ARBA00023204"/>
    </source>
</evidence>
<keyword evidence="17" id="KW-0408">Iron</keyword>
<evidence type="ECO:0000256" key="3">
    <source>
        <dbReference type="ARBA" id="ARBA00004173"/>
    </source>
</evidence>
<evidence type="ECO:0000256" key="12">
    <source>
        <dbReference type="ARBA" id="ARBA00022759"/>
    </source>
</evidence>
<evidence type="ECO:0000256" key="9">
    <source>
        <dbReference type="ARBA" id="ARBA00022722"/>
    </source>
</evidence>
<keyword evidence="8" id="KW-0235">DNA replication</keyword>
<dbReference type="CDD" id="cd18041">
    <property type="entry name" value="DEXXQc_DNA2"/>
    <property type="match status" value="1"/>
</dbReference>
<evidence type="ECO:0000259" key="28">
    <source>
        <dbReference type="Pfam" id="PF13086"/>
    </source>
</evidence>
<dbReference type="Gene3D" id="3.40.50.300">
    <property type="entry name" value="P-loop containing nucleotide triphosphate hydrolases"/>
    <property type="match status" value="3"/>
</dbReference>
<dbReference type="GO" id="GO:0046872">
    <property type="term" value="F:metal ion binding"/>
    <property type="evidence" value="ECO:0007669"/>
    <property type="project" value="UniProtKB-KW"/>
</dbReference>
<dbReference type="GO" id="GO:0005524">
    <property type="term" value="F:ATP binding"/>
    <property type="evidence" value="ECO:0007669"/>
    <property type="project" value="UniProtKB-KW"/>
</dbReference>
<comment type="subcellular location">
    <subcellularLocation>
        <location evidence="3">Mitochondrion</location>
    </subcellularLocation>
    <subcellularLocation>
        <location evidence="2">Nucleus</location>
    </subcellularLocation>
</comment>
<keyword evidence="23" id="KW-0511">Multifunctional enzyme</keyword>
<evidence type="ECO:0000256" key="7">
    <source>
        <dbReference type="ARBA" id="ARBA00022485"/>
    </source>
</evidence>
<keyword evidence="14" id="KW-0378">Hydrolase</keyword>
<protein>
    <recommendedName>
        <fullName evidence="6">DNA replication ATP-dependent helicase/nuclease DNA2</fullName>
        <ecNumber evidence="5">3.6.4.12</ecNumber>
    </recommendedName>
    <alternativeName>
        <fullName evidence="24">DNA replication ATP-dependent helicase-like homolog</fullName>
    </alternativeName>
</protein>
<evidence type="ECO:0000256" key="23">
    <source>
        <dbReference type="ARBA" id="ARBA00023268"/>
    </source>
</evidence>
<evidence type="ECO:0000256" key="18">
    <source>
        <dbReference type="ARBA" id="ARBA00023014"/>
    </source>
</evidence>
<dbReference type="CDD" id="cd18808">
    <property type="entry name" value="SF1_C_Upf1"/>
    <property type="match status" value="1"/>
</dbReference>
<keyword evidence="9" id="KW-0540">Nuclease</keyword>
<dbReference type="Pfam" id="PF13087">
    <property type="entry name" value="AAA_12"/>
    <property type="match status" value="1"/>
</dbReference>
<feature type="region of interest" description="Disordered" evidence="26">
    <location>
        <begin position="819"/>
        <end position="845"/>
    </location>
</feature>
<evidence type="ECO:0000256" key="20">
    <source>
        <dbReference type="ARBA" id="ARBA00023128"/>
    </source>
</evidence>
<evidence type="ECO:0000256" key="1">
    <source>
        <dbReference type="ARBA" id="ARBA00001966"/>
    </source>
</evidence>
<dbReference type="InterPro" id="IPR026851">
    <property type="entry name" value="Dna2/JHS1_DEXXQ-box"/>
</dbReference>
<dbReference type="FunFam" id="3.40.50.300:FF:001170">
    <property type="entry name" value="DNA replication helicase Dna2"/>
    <property type="match status" value="1"/>
</dbReference>
<dbReference type="PANTHER" id="PTHR10887:SF433">
    <property type="entry name" value="DNA REPLICATION ATP-DEPENDENT HELICASE_NUCLEASE DNA2"/>
    <property type="match status" value="1"/>
</dbReference>
<dbReference type="InterPro" id="IPR047187">
    <property type="entry name" value="SF1_C_Upf1"/>
</dbReference>
<organism evidence="31 32">
    <name type="scientific">Elysia crispata</name>
    <name type="common">lettuce slug</name>
    <dbReference type="NCBI Taxonomy" id="231223"/>
    <lineage>
        <taxon>Eukaryota</taxon>
        <taxon>Metazoa</taxon>
        <taxon>Spiralia</taxon>
        <taxon>Lophotrochozoa</taxon>
        <taxon>Mollusca</taxon>
        <taxon>Gastropoda</taxon>
        <taxon>Heterobranchia</taxon>
        <taxon>Euthyneura</taxon>
        <taxon>Panpulmonata</taxon>
        <taxon>Sacoglossa</taxon>
        <taxon>Placobranchoidea</taxon>
        <taxon>Plakobranchidae</taxon>
        <taxon>Elysia</taxon>
    </lineage>
</organism>
<evidence type="ECO:0000256" key="15">
    <source>
        <dbReference type="ARBA" id="ARBA00022806"/>
    </source>
</evidence>
<evidence type="ECO:0000256" key="4">
    <source>
        <dbReference type="ARBA" id="ARBA00007913"/>
    </source>
</evidence>
<dbReference type="GO" id="GO:0005739">
    <property type="term" value="C:mitochondrion"/>
    <property type="evidence" value="ECO:0007669"/>
    <property type="project" value="UniProtKB-SubCell"/>
</dbReference>
<dbReference type="Pfam" id="PF21123">
    <property type="entry name" value="Dna2_Rift"/>
    <property type="match status" value="1"/>
</dbReference>
<keyword evidence="22" id="KW-0539">Nucleus</keyword>
<evidence type="ECO:0000256" key="14">
    <source>
        <dbReference type="ARBA" id="ARBA00022801"/>
    </source>
</evidence>
<feature type="domain" description="DNA2/NAM7 helicase helicase" evidence="28">
    <location>
        <begin position="1600"/>
        <end position="1669"/>
    </location>
</feature>
<gene>
    <name evidence="31" type="ORF">RRG08_010079</name>
</gene>
<evidence type="ECO:0000256" key="10">
    <source>
        <dbReference type="ARBA" id="ARBA00022723"/>
    </source>
</evidence>
<dbReference type="EC" id="3.6.4.12" evidence="5"/>
<dbReference type="CDD" id="cd22318">
    <property type="entry name" value="DNA2_N-like"/>
    <property type="match status" value="1"/>
</dbReference>
<evidence type="ECO:0000256" key="5">
    <source>
        <dbReference type="ARBA" id="ARBA00012551"/>
    </source>
</evidence>
<dbReference type="InterPro" id="IPR048459">
    <property type="entry name" value="DNA2_Rift"/>
</dbReference>
<dbReference type="InterPro" id="IPR041677">
    <property type="entry name" value="DNA2/NAM7_AAA_11"/>
</dbReference>
<feature type="region of interest" description="Disordered" evidence="26">
    <location>
        <begin position="317"/>
        <end position="337"/>
    </location>
</feature>
<evidence type="ECO:0000256" key="24">
    <source>
        <dbReference type="ARBA" id="ARBA00032548"/>
    </source>
</evidence>
<feature type="domain" description="DNA2/NAM7 helicase helicase" evidence="28">
    <location>
        <begin position="1496"/>
        <end position="1590"/>
    </location>
</feature>
<dbReference type="GO" id="GO:0017116">
    <property type="term" value="F:single-stranded DNA helicase activity"/>
    <property type="evidence" value="ECO:0007669"/>
    <property type="project" value="InterPro"/>
</dbReference>
<evidence type="ECO:0000256" key="6">
    <source>
        <dbReference type="ARBA" id="ARBA00021516"/>
    </source>
</evidence>
<feature type="compositionally biased region" description="Basic and acidic residues" evidence="26">
    <location>
        <begin position="510"/>
        <end position="521"/>
    </location>
</feature>
<dbReference type="PANTHER" id="PTHR10887">
    <property type="entry name" value="DNA2/NAM7 HELICASE FAMILY"/>
    <property type="match status" value="1"/>
</dbReference>
<dbReference type="Pfam" id="PF13086">
    <property type="entry name" value="AAA_11"/>
    <property type="match status" value="2"/>
</dbReference>
<keyword evidence="20" id="KW-0496">Mitochondrion</keyword>
<evidence type="ECO:0000256" key="17">
    <source>
        <dbReference type="ARBA" id="ARBA00023004"/>
    </source>
</evidence>
<comment type="caution">
    <text evidence="31">The sequence shown here is derived from an EMBL/GenBank/DDBJ whole genome shotgun (WGS) entry which is preliminary data.</text>
</comment>
<dbReference type="GO" id="GO:0003677">
    <property type="term" value="F:DNA binding"/>
    <property type="evidence" value="ECO:0007669"/>
    <property type="project" value="UniProtKB-KW"/>
</dbReference>
<keyword evidence="21" id="KW-0234">DNA repair</keyword>
<evidence type="ECO:0000259" key="29">
    <source>
        <dbReference type="Pfam" id="PF13087"/>
    </source>
</evidence>
<evidence type="ECO:0000256" key="22">
    <source>
        <dbReference type="ARBA" id="ARBA00023242"/>
    </source>
</evidence>
<feature type="region of interest" description="Disordered" evidence="26">
    <location>
        <begin position="492"/>
        <end position="521"/>
    </location>
</feature>
<keyword evidence="12" id="KW-0255">Endonuclease</keyword>
<evidence type="ECO:0000256" key="8">
    <source>
        <dbReference type="ARBA" id="ARBA00022705"/>
    </source>
</evidence>
<keyword evidence="32" id="KW-1185">Reference proteome</keyword>
<feature type="compositionally biased region" description="Basic and acidic residues" evidence="26">
    <location>
        <begin position="72"/>
        <end position="88"/>
    </location>
</feature>
<dbReference type="GO" id="GO:0006281">
    <property type="term" value="P:DNA repair"/>
    <property type="evidence" value="ECO:0007669"/>
    <property type="project" value="UniProtKB-KW"/>
</dbReference>
<keyword evidence="16" id="KW-0067">ATP-binding</keyword>
<reference evidence="31" key="1">
    <citation type="journal article" date="2023" name="G3 (Bethesda)">
        <title>A reference genome for the long-term kleptoplast-retaining sea slug Elysia crispata morphotype clarki.</title>
        <authorList>
            <person name="Eastman K.E."/>
            <person name="Pendleton A.L."/>
            <person name="Shaikh M.A."/>
            <person name="Suttiyut T."/>
            <person name="Ogas R."/>
            <person name="Tomko P."/>
            <person name="Gavelis G."/>
            <person name="Widhalm J.R."/>
            <person name="Wisecaver J.H."/>
        </authorList>
    </citation>
    <scope>NUCLEOTIDE SEQUENCE</scope>
    <source>
        <strain evidence="31">ECLA1</strain>
    </source>
</reference>
<evidence type="ECO:0000256" key="11">
    <source>
        <dbReference type="ARBA" id="ARBA00022741"/>
    </source>
</evidence>
<keyword evidence="18" id="KW-0411">Iron-sulfur</keyword>
<evidence type="ECO:0000256" key="13">
    <source>
        <dbReference type="ARBA" id="ARBA00022763"/>
    </source>
</evidence>
<keyword evidence="15" id="KW-0347">Helicase</keyword>
<feature type="domain" description="DNA replication factor Dna2 N-terminal" evidence="27">
    <location>
        <begin position="941"/>
        <end position="1141"/>
    </location>
</feature>
<comment type="cofactor">
    <cofactor evidence="1">
        <name>[4Fe-4S] cluster</name>
        <dbReference type="ChEBI" id="CHEBI:49883"/>
    </cofactor>
</comment>
<dbReference type="Pfam" id="PF08696">
    <property type="entry name" value="Dna2"/>
    <property type="match status" value="1"/>
</dbReference>
<dbReference type="GO" id="GO:0051539">
    <property type="term" value="F:4 iron, 4 sulfur cluster binding"/>
    <property type="evidence" value="ECO:0007669"/>
    <property type="project" value="UniProtKB-KW"/>
</dbReference>
<evidence type="ECO:0000313" key="32">
    <source>
        <dbReference type="Proteomes" id="UP001283361"/>
    </source>
</evidence>
<dbReference type="InterPro" id="IPR011604">
    <property type="entry name" value="PDDEXK-like_dom_sf"/>
</dbReference>
<keyword evidence="13" id="KW-0227">DNA damage</keyword>
<dbReference type="GO" id="GO:0005634">
    <property type="term" value="C:nucleus"/>
    <property type="evidence" value="ECO:0007669"/>
    <property type="project" value="UniProtKB-SubCell"/>
</dbReference>
<feature type="region of interest" description="Disordered" evidence="26">
    <location>
        <begin position="57"/>
        <end position="88"/>
    </location>
</feature>
<dbReference type="GO" id="GO:0071932">
    <property type="term" value="P:replication fork reversal"/>
    <property type="evidence" value="ECO:0007669"/>
    <property type="project" value="TreeGrafter"/>
</dbReference>
<keyword evidence="11" id="KW-0547">Nucleotide-binding</keyword>
<evidence type="ECO:0000256" key="19">
    <source>
        <dbReference type="ARBA" id="ARBA00023125"/>
    </source>
</evidence>
<dbReference type="SUPFAM" id="SSF52540">
    <property type="entry name" value="P-loop containing nucleoside triphosphate hydrolases"/>
    <property type="match status" value="1"/>
</dbReference>
<evidence type="ECO:0000259" key="30">
    <source>
        <dbReference type="Pfam" id="PF21123"/>
    </source>
</evidence>
<evidence type="ECO:0000256" key="16">
    <source>
        <dbReference type="ARBA" id="ARBA00022840"/>
    </source>
</evidence>
<dbReference type="EMBL" id="JAWDGP010002668">
    <property type="protein sequence ID" value="KAK3781068.1"/>
    <property type="molecule type" value="Genomic_DNA"/>
</dbReference>
<feature type="domain" description="DNA2/NAM7 helicase-like C-terminal" evidence="29">
    <location>
        <begin position="1676"/>
        <end position="1880"/>
    </location>
</feature>
<dbReference type="InterPro" id="IPR041679">
    <property type="entry name" value="DNA2/NAM7-like_C"/>
</dbReference>
<dbReference type="InterPro" id="IPR045055">
    <property type="entry name" value="DNA2/NAM7-like"/>
</dbReference>
<evidence type="ECO:0000313" key="31">
    <source>
        <dbReference type="EMBL" id="KAK3781068.1"/>
    </source>
</evidence>
<feature type="region of interest" description="Disordered" evidence="26">
    <location>
        <begin position="1"/>
        <end position="20"/>
    </location>
</feature>
<sequence length="1913" mass="211932">MGKLKKKDVASTSIKQGEEKQTKISSFFGNKFVAKQESALFTKIHAEKTCNPNEKCSHVEEHNTKKHLSKSIKIDPQERERSGYIKDNKENDEDVVILDCDGLQEIEKQSFKPPTAKSLCSVGDNCKESKSNSKGKLNNKRDKSAALLSVEAINSDSGELCSDIATKLHCNRPDDDRKIIPSADAGVAAKFVTPEKKFPEYTSDSSPEVICDTPGADLELQASRVRKRKLYASRSFLCSSDRVTVQPGLKPAHLRIQGKVWPRKLLGSVSVSFKEKSKPEASSASSISLDDLIDQHRKSEGNSALANHPIAFKSLNGASGQPYTIPETQPESRSSIQATGAETGIEHYSSDNDESCHHVAAQSVHDLDLTVGSLKSAHAKKPGTENRDTDLPLGAHSGQSFAKSTSWDRTEVRKDKDLHVLPGISCYEGSGRSDSRSKLLGALKTAEVRAQEEEGKLWLKDRIMKDILQDSSDSAEQDKVVTPVKIYPGKNSKIKRRAEAGASPVSKRAHSSDNSRLGEEINDKTEYADGLMRSGIKKVLNYESLTSSHPVKSSSKKCHKFTRQRAQEFGLKPKVKDSGVSESVTLKDDRVLADLLTDLNCSNNSTNAVKSKETAKHLVHKPDPLKIIKDRKHLKGQIQEEDEKMLNALFGESVVNTDSDVEEMNASTFSEKSIQIDQTEPILIEESEKLAGTDSEVCIVIEEDSENPVDYLENNKTLSLPSIIGEEKTEPGIPTTSSTVDNEEKWMSTVPVSSPTISIVGQESIKMDVVTGTSPAVSRVDKERLFSAHDPSSIVDRWGKTDSAVDDSYSLPECEGNLINEQVNDRKTPSSPQQIGDETPRSKSRAISSVSFVISGNNPVRSPDNSKIPSTCKENQLSTSICDMLSESFDDGFLAPQSLSEGGPKKKQDFIFTDLWNRFTVTDFKYQRESDELLLDLRCERTHVNRLCVLKGFWVDTEVEKGDAVNVLAGLENGRFVVDDKRGLVVVNPDTLLSGTLVVSAVFCRRKSVLNEQFKGVDKGNIQMLYGSIIHSLFQEVLRDGITQEKDVEALAVSCLKSSKFLHEMYGRNLFEETVMEEVKQYIPSLMAWLRKHTSVSNSSTRNFKTEKKPDVMVTEIQDIEENIWSPRFGLKGKIDLTVQAKLTKADAGSDVKVLPLELKTGKASFSAEHKGQVTLYSMMCSDRRADPEEGILLYLKHGQMQTVPVKPESKSGLIQLRNMLAKELSRQVTFEMNETGSKSYVLGRLPEPINNERACRKCAHLQTCSMYQRYEEKAERPAEHAMSSLVPEALAHLGEADLSYFLHWVLCMGVESQESGRKQLQHIWGSSSLQREKDGECISNLIITGSELGIPESQSFSDGQGCSLSFSRHPSCQGAALNSIGLTCGDMVVLSSEDGALIALATGFVRNISAELVEVVVDRDYLHNTAMYQDVKFRLDRNNSFSTYGYLYTNLSKLMDPEPQGAWLRDLIIKKRPPVFELKVSKANLYKVKSVFKPLNKPQRTAILKVLMAKDYVLIKGYPGTGKTSTIVALVKILHLLGLSVLLTSYTHSAVDNILIKLKKEEVPFVRLGRQGRIHPSIQAHSAEVLTRSPHINSVQTLKEFYNSYGVVATSCLGVSNHPVFSQRHFDVCIVDEASQVLQPACLAPLFHCRKFVLVGDPKQLPPVVQSKQARKIGMDVSLFARLDNSGATYDLSLQYRMNSVIMELSNKLVYEGRLQCGDPGVAEQCLKMDNAALVDRPKWMEAALSSHLQNSVVFVDTHQISAPEIQDGKGLKNYNEACIILSLLQTLINGQVSGDSIGVISPYRSQVRLLQQMVSEYSAVSDVEVNTVDQYQGRDKGIIIVSFVRSETDNAGELLKDIRRLNVAMTRARYKLILVGNSSALQSYENLATLLDWLQQSQNIVTLPEDYSLDT</sequence>
<feature type="region of interest" description="Disordered" evidence="26">
    <location>
        <begin position="377"/>
        <end position="408"/>
    </location>
</feature>
<evidence type="ECO:0000256" key="2">
    <source>
        <dbReference type="ARBA" id="ARBA00004123"/>
    </source>
</evidence>
<comment type="catalytic activity">
    <reaction evidence="25">
        <text>ATP + H2O = ADP + phosphate + H(+)</text>
        <dbReference type="Rhea" id="RHEA:13065"/>
        <dbReference type="ChEBI" id="CHEBI:15377"/>
        <dbReference type="ChEBI" id="CHEBI:15378"/>
        <dbReference type="ChEBI" id="CHEBI:30616"/>
        <dbReference type="ChEBI" id="CHEBI:43474"/>
        <dbReference type="ChEBI" id="CHEBI:456216"/>
        <dbReference type="EC" id="3.6.4.12"/>
    </reaction>
</comment>
<dbReference type="InterPro" id="IPR014808">
    <property type="entry name" value="DNA_replication_fac_Dna2_N"/>
</dbReference>
<evidence type="ECO:0000256" key="25">
    <source>
        <dbReference type="ARBA" id="ARBA00047995"/>
    </source>
</evidence>
<proteinExistence type="inferred from homology"/>
<evidence type="ECO:0000259" key="27">
    <source>
        <dbReference type="Pfam" id="PF08696"/>
    </source>
</evidence>
<dbReference type="InterPro" id="IPR027417">
    <property type="entry name" value="P-loop_NTPase"/>
</dbReference>